<dbReference type="Proteomes" id="UP000257144">
    <property type="component" value="Unassembled WGS sequence"/>
</dbReference>
<protein>
    <submittedName>
        <fullName evidence="1">Uncharacterized protein</fullName>
    </submittedName>
</protein>
<comment type="caution">
    <text evidence="1">The sequence shown here is derived from an EMBL/GenBank/DDBJ whole genome shotgun (WGS) entry which is preliminary data.</text>
</comment>
<reference evidence="1 2" key="1">
    <citation type="submission" date="2018-07" db="EMBL/GenBank/DDBJ databases">
        <title>Bacillus sp. YLB-04 draft genome sequence.</title>
        <authorList>
            <person name="Yu L."/>
            <person name="Tang X."/>
        </authorList>
    </citation>
    <scope>NUCLEOTIDE SEQUENCE [LARGE SCALE GENOMIC DNA]</scope>
    <source>
        <strain evidence="1 2">YLB-04</strain>
    </source>
</reference>
<evidence type="ECO:0000313" key="2">
    <source>
        <dbReference type="Proteomes" id="UP000257144"/>
    </source>
</evidence>
<organism evidence="1 2">
    <name type="scientific">Neobacillus piezotolerans</name>
    <dbReference type="NCBI Taxonomy" id="2259171"/>
    <lineage>
        <taxon>Bacteria</taxon>
        <taxon>Bacillati</taxon>
        <taxon>Bacillota</taxon>
        <taxon>Bacilli</taxon>
        <taxon>Bacillales</taxon>
        <taxon>Bacillaceae</taxon>
        <taxon>Neobacillus</taxon>
    </lineage>
</organism>
<dbReference type="EMBL" id="QNQT01000002">
    <property type="protein sequence ID" value="RDU37582.1"/>
    <property type="molecule type" value="Genomic_DNA"/>
</dbReference>
<gene>
    <name evidence="1" type="ORF">DRW41_07000</name>
</gene>
<dbReference type="AlphaFoldDB" id="A0A3D8GTD2"/>
<sequence>MNPLFLHQTLEPSWKYTLLRQGGQLLAYKDGFQIGGSICYQALAFMNRVSEFMNRILIL</sequence>
<name>A0A3D8GTD2_9BACI</name>
<evidence type="ECO:0000313" key="1">
    <source>
        <dbReference type="EMBL" id="RDU37582.1"/>
    </source>
</evidence>
<proteinExistence type="predicted"/>
<accession>A0A3D8GTD2</accession>
<keyword evidence="2" id="KW-1185">Reference proteome</keyword>